<geneLocation type="mitochondrion" evidence="3"/>
<dbReference type="GO" id="GO:0016491">
    <property type="term" value="F:oxidoreductase activity"/>
    <property type="evidence" value="ECO:0007669"/>
    <property type="project" value="InterPro"/>
</dbReference>
<dbReference type="GO" id="GO:0016020">
    <property type="term" value="C:membrane"/>
    <property type="evidence" value="ECO:0007669"/>
    <property type="project" value="InterPro"/>
</dbReference>
<dbReference type="GeneID" id="67145420"/>
<feature type="transmembrane region" description="Helical" evidence="1">
    <location>
        <begin position="385"/>
        <end position="404"/>
    </location>
</feature>
<dbReference type="Pfam" id="PF00033">
    <property type="entry name" value="Cytochrome_B"/>
    <property type="match status" value="1"/>
</dbReference>
<dbReference type="AlphaFoldDB" id="A0A7T8JK36"/>
<feature type="transmembrane region" description="Helical" evidence="1">
    <location>
        <begin position="111"/>
        <end position="134"/>
    </location>
</feature>
<keyword evidence="1" id="KW-1133">Transmembrane helix</keyword>
<accession>A0A7T8JK36</accession>
<organism evidence="3">
    <name type="scientific">Thuricola similis</name>
    <dbReference type="NCBI Taxonomy" id="2784598"/>
    <lineage>
        <taxon>Eukaryota</taxon>
        <taxon>Sar</taxon>
        <taxon>Alveolata</taxon>
        <taxon>Ciliophora</taxon>
        <taxon>Intramacronucleata</taxon>
        <taxon>Oligohymenophorea</taxon>
        <taxon>Peritrichia</taxon>
        <taxon>Sessilida</taxon>
        <taxon>Vaginicolidae</taxon>
        <taxon>Thuricola</taxon>
    </lineage>
</organism>
<feature type="transmembrane region" description="Helical" evidence="1">
    <location>
        <begin position="30"/>
        <end position="54"/>
    </location>
</feature>
<protein>
    <submittedName>
        <fullName evidence="3">Cytochrome b</fullName>
    </submittedName>
</protein>
<feature type="transmembrane region" description="Helical" evidence="1">
    <location>
        <begin position="141"/>
        <end position="158"/>
    </location>
</feature>
<feature type="domain" description="Cytochrome b/b6 N-terminal region profile" evidence="2">
    <location>
        <begin position="1"/>
        <end position="214"/>
    </location>
</feature>
<reference evidence="3" key="1">
    <citation type="submission" date="2020-11" db="EMBL/GenBank/DDBJ databases">
        <title>Combining integrative taxonomy and mitogenome sequencing of Thuricola similis Bock, 1963 (Peritrichia, Vaginicolidae) provides a full redescription of this poorly known ciliate and new insights into the evolutionary relationships among Oligohymenophorea subclasses.</title>
        <authorList>
            <person name="Liao W."/>
            <person name="Campello-Nunes P.H."/>
            <person name="Gammuto L."/>
            <person name="Viana T.A."/>
            <person name="de Oliveira Marchesini R."/>
            <person name="da Silva Pavia T."/>
            <person name="da Silva-Neto I.D."/>
            <person name="Modeo L."/>
            <person name="Petroni G."/>
        </authorList>
    </citation>
    <scope>NUCLEOTIDE SEQUENCE</scope>
    <source>
        <strain evidence="3">CUIT</strain>
    </source>
</reference>
<dbReference type="InterPro" id="IPR005797">
    <property type="entry name" value="Cyt_b/b6_N"/>
</dbReference>
<evidence type="ECO:0000259" key="2">
    <source>
        <dbReference type="PROSITE" id="PS51002"/>
    </source>
</evidence>
<dbReference type="GO" id="GO:0022904">
    <property type="term" value="P:respiratory electron transport chain"/>
    <property type="evidence" value="ECO:0007669"/>
    <property type="project" value="InterPro"/>
</dbReference>
<evidence type="ECO:0000256" key="1">
    <source>
        <dbReference type="SAM" id="Phobius"/>
    </source>
</evidence>
<gene>
    <name evidence="3" type="primary">cob</name>
    <name evidence="3" type="ORF">TSIM_27</name>
</gene>
<feature type="transmembrane region" description="Helical" evidence="1">
    <location>
        <begin position="87"/>
        <end position="105"/>
    </location>
</feature>
<name>A0A7T8JK36_9CILI</name>
<keyword evidence="1" id="KW-0472">Membrane</keyword>
<evidence type="ECO:0000313" key="3">
    <source>
        <dbReference type="EMBL" id="QQP22138.1"/>
    </source>
</evidence>
<dbReference type="RefSeq" id="YP_010147327.1">
    <property type="nucleotide sequence ID" value="NC_057079.1"/>
</dbReference>
<dbReference type="EMBL" id="MW221262">
    <property type="protein sequence ID" value="QQP22138.1"/>
    <property type="molecule type" value="Genomic_DNA"/>
</dbReference>
<feature type="transmembrane region" description="Helical" evidence="1">
    <location>
        <begin position="285"/>
        <end position="306"/>
    </location>
</feature>
<dbReference type="InterPro" id="IPR016174">
    <property type="entry name" value="Di-haem_cyt_TM"/>
</dbReference>
<dbReference type="SUPFAM" id="SSF81342">
    <property type="entry name" value="Transmembrane di-heme cytochromes"/>
    <property type="match status" value="1"/>
</dbReference>
<dbReference type="InterPro" id="IPR027387">
    <property type="entry name" value="Cytb/b6-like_sf"/>
</dbReference>
<proteinExistence type="predicted"/>
<sequence>MQQSYAVISVKNTHNYFATLDVSFHNTQSLFGFFTFLIIANQLMSGIMLSFSLIPESMIIPLVRDEEDLEDLYTDDFFWLHERGVDLVFIFVFLHLFRKLYLHVIDNEQEYAWKSGAFTFLILQVVVFFGLVLCCTHLSEITLTIAANALHTFFLFKGKPYWWVFTDRLLNTDTIVRLAYGHYVSAFFLTFLGVVHGLDMHYDWKDESSADNVVQELNWWDEALVNEVSRSCENLFYFWLISTLIYTEPEALSYEIFMWGDVGMSSDVRFYGVAPHWYFRPYMSWLIICPFHRIGIIGLIYFFVIIYFQPNIIGFQELYWYTSLKSFIFKFSKKFIDEAVLIKWQKLLIEFCIVYIFWYTIFLVCIGCSLSFLPYGRFYNRLGGNISMFISFMFIFSYLGLIYFRYSLLLKNFRLNIVN</sequence>
<feature type="transmembrane region" description="Helical" evidence="1">
    <location>
        <begin position="178"/>
        <end position="198"/>
    </location>
</feature>
<keyword evidence="1" id="KW-0812">Transmembrane</keyword>
<feature type="transmembrane region" description="Helical" evidence="1">
    <location>
        <begin position="348"/>
        <end position="373"/>
    </location>
</feature>
<dbReference type="GO" id="GO:0009055">
    <property type="term" value="F:electron transfer activity"/>
    <property type="evidence" value="ECO:0007669"/>
    <property type="project" value="InterPro"/>
</dbReference>
<dbReference type="PROSITE" id="PS51002">
    <property type="entry name" value="CYTB_NTER"/>
    <property type="match status" value="1"/>
</dbReference>
<dbReference type="Gene3D" id="1.20.810.10">
    <property type="entry name" value="Cytochrome Bc1 Complex, Chain C"/>
    <property type="match status" value="1"/>
</dbReference>
<keyword evidence="3" id="KW-0496">Mitochondrion</keyword>